<protein>
    <submittedName>
        <fullName evidence="2">ECF transporter S component</fullName>
    </submittedName>
</protein>
<keyword evidence="1" id="KW-0472">Membrane</keyword>
<sequence>MKESKSLKEQLNDVVCNVDKDLETHIEHEDENHKNKDHYHGIHHFDQFGNHDDIQNQKFELKTVFQFNRKKLIFKIALTGIFLALAASVSALDILLESIKIPVSDQVWIQSRFLDISIVCISIATLGPIFASLLGFLAPILHNFIHGMEHGWIQPPIEAVINVFIVWIVFLIFNVMFSNSPIHHDTNKNVARFKRWTPLPIMSVLVAIVSTLGFILALYIDSKTNTTGIVSNNSQLFFHAGHDHGHVHDDNMLTFNKINMFIVIAVFGWNVLRYAIALLLFILVEWKMRPINHRYK</sequence>
<dbReference type="AlphaFoldDB" id="A0AB38GER8"/>
<feature type="transmembrane region" description="Helical" evidence="1">
    <location>
        <begin position="159"/>
        <end position="177"/>
    </location>
</feature>
<keyword evidence="1" id="KW-0812">Transmembrane</keyword>
<evidence type="ECO:0000256" key="1">
    <source>
        <dbReference type="SAM" id="Phobius"/>
    </source>
</evidence>
<dbReference type="EMBL" id="LS483515">
    <property type="protein sequence ID" value="SRX71635.1"/>
    <property type="molecule type" value="Genomic_DNA"/>
</dbReference>
<feature type="transmembrane region" description="Helical" evidence="1">
    <location>
        <begin position="72"/>
        <end position="96"/>
    </location>
</feature>
<reference evidence="2 3" key="1">
    <citation type="submission" date="2018-05" db="EMBL/GenBank/DDBJ databases">
        <authorList>
            <person name="Falquet L."/>
            <person name="Falquet L."/>
        </authorList>
    </citation>
    <scope>NUCLEOTIDE SEQUENCE [LARGE SCALE GENOMIC DNA]</scope>
    <source>
        <strain evidence="2 3">GM12</strain>
    </source>
</reference>
<evidence type="ECO:0000313" key="2">
    <source>
        <dbReference type="EMBL" id="SRX71635.1"/>
    </source>
</evidence>
<keyword evidence="1" id="KW-1133">Transmembrane helix</keyword>
<gene>
    <name evidence="2" type="ORF">MMC68T_00347</name>
</gene>
<feature type="transmembrane region" description="Helical" evidence="1">
    <location>
        <begin position="261"/>
        <end position="284"/>
    </location>
</feature>
<accession>A0AB38GER8</accession>
<feature type="transmembrane region" description="Helical" evidence="1">
    <location>
        <begin position="116"/>
        <end position="138"/>
    </location>
</feature>
<organism evidence="2 3">
    <name type="scientific">Mycoplasma mycoides subsp. capri</name>
    <dbReference type="NCBI Taxonomy" id="40477"/>
    <lineage>
        <taxon>Bacteria</taxon>
        <taxon>Bacillati</taxon>
        <taxon>Mycoplasmatota</taxon>
        <taxon>Mollicutes</taxon>
        <taxon>Mycoplasmataceae</taxon>
        <taxon>Mycoplasma</taxon>
    </lineage>
</organism>
<dbReference type="Gene3D" id="1.10.1760.20">
    <property type="match status" value="1"/>
</dbReference>
<feature type="transmembrane region" description="Helical" evidence="1">
    <location>
        <begin position="197"/>
        <end position="220"/>
    </location>
</feature>
<dbReference type="RefSeq" id="WP_020862683.1">
    <property type="nucleotide sequence ID" value="NZ_CP012387.1"/>
</dbReference>
<name>A0AB38GER8_MYCMC</name>
<dbReference type="Proteomes" id="UP000290347">
    <property type="component" value="Chromosome"/>
</dbReference>
<evidence type="ECO:0000313" key="3">
    <source>
        <dbReference type="Proteomes" id="UP000290347"/>
    </source>
</evidence>
<proteinExistence type="predicted"/>